<proteinExistence type="predicted"/>
<feature type="domain" description="ATP-grasp" evidence="1">
    <location>
        <begin position="98"/>
        <end position="241"/>
    </location>
</feature>
<dbReference type="PATRIC" id="fig|1264675.3.peg.2288"/>
<evidence type="ECO:0000313" key="2">
    <source>
        <dbReference type="EMBL" id="ENZ78071.1"/>
    </source>
</evidence>
<protein>
    <recommendedName>
        <fullName evidence="1">ATP-grasp domain-containing protein</fullName>
    </recommendedName>
</protein>
<dbReference type="Proteomes" id="UP000013280">
    <property type="component" value="Unassembled WGS sequence"/>
</dbReference>
<dbReference type="AlphaFoldDB" id="R0CN46"/>
<dbReference type="InterPro" id="IPR041261">
    <property type="entry name" value="R2K_2"/>
</dbReference>
<accession>R0CN46</accession>
<gene>
    <name evidence="2" type="ORF">OR214_02347</name>
</gene>
<comment type="caution">
    <text evidence="2">The sequence shown here is derived from an EMBL/GenBank/DDBJ whole genome shotgun (WGS) entry which is preliminary data.</text>
</comment>
<dbReference type="EMBL" id="APMQ01000005">
    <property type="protein sequence ID" value="ENZ78071.1"/>
    <property type="molecule type" value="Genomic_DNA"/>
</dbReference>
<dbReference type="Pfam" id="PF18299">
    <property type="entry name" value="R2K_2"/>
    <property type="match status" value="1"/>
</dbReference>
<sequence length="252" mass="28124">MQVKKPEGLMVQVKGDGTLDREEQLMADLAVKYGLPVERASTMQVERSRIRLGEGYVAAGSVPFVKHALRQLGVELPVHTPYPSCLEHLLYRQVRKLSSLREARAMVESGRRLFIKPADGWKRFTGFVAEFVDDPRFNGQSKARAVWISEPVRFVSEWRAYVADGELLEVRFADHGGDHAVEPDASLIADAISALTKEGHAPAGYVIDFGVLDTGETALIEMNDGFSFGAYEGVSPETYWKVIVRRWQELTA</sequence>
<dbReference type="RefSeq" id="WP_004630661.1">
    <property type="nucleotide sequence ID" value="NZ_APMQ01000005.1"/>
</dbReference>
<name>R0CN46_RALPI</name>
<evidence type="ECO:0000313" key="3">
    <source>
        <dbReference type="Proteomes" id="UP000013280"/>
    </source>
</evidence>
<reference evidence="2 3" key="1">
    <citation type="journal article" date="2013" name="Genome Announc.">
        <title>Draft Genome Sequence for Ralstonia sp. Strain OR214, a Bacterium with Potential for Bioremediation.</title>
        <authorList>
            <person name="Utturkar S.M."/>
            <person name="Bollmann A."/>
            <person name="Brzoska R.M."/>
            <person name="Klingeman D.M."/>
            <person name="Epstein S.E."/>
            <person name="Palumbo A.V."/>
            <person name="Brown S.D."/>
        </authorList>
    </citation>
    <scope>NUCLEOTIDE SEQUENCE [LARGE SCALE GENOMIC DNA]</scope>
    <source>
        <strain evidence="2 3">OR214</strain>
    </source>
</reference>
<organism evidence="2 3">
    <name type="scientific">Ralstonia pickettii OR214</name>
    <dbReference type="NCBI Taxonomy" id="1264675"/>
    <lineage>
        <taxon>Bacteria</taxon>
        <taxon>Pseudomonadati</taxon>
        <taxon>Pseudomonadota</taxon>
        <taxon>Betaproteobacteria</taxon>
        <taxon>Burkholderiales</taxon>
        <taxon>Burkholderiaceae</taxon>
        <taxon>Ralstonia</taxon>
    </lineage>
</organism>
<evidence type="ECO:0000259" key="1">
    <source>
        <dbReference type="Pfam" id="PF18299"/>
    </source>
</evidence>